<dbReference type="InParanoid" id="A0A316VUY0"/>
<feature type="compositionally biased region" description="Polar residues" evidence="1">
    <location>
        <begin position="409"/>
        <end position="421"/>
    </location>
</feature>
<dbReference type="RefSeq" id="XP_025366475.1">
    <property type="nucleotide sequence ID" value="XM_025515942.1"/>
</dbReference>
<feature type="region of interest" description="Disordered" evidence="1">
    <location>
        <begin position="1"/>
        <end position="27"/>
    </location>
</feature>
<protein>
    <submittedName>
        <fullName evidence="2">Uncharacterized protein</fullName>
    </submittedName>
</protein>
<dbReference type="OrthoDB" id="10361462at2759"/>
<reference evidence="2 3" key="1">
    <citation type="journal article" date="2018" name="Mol. Biol. Evol.">
        <title>Broad Genomic Sampling Reveals a Smut Pathogenic Ancestry of the Fungal Clade Ustilaginomycotina.</title>
        <authorList>
            <person name="Kijpornyongpan T."/>
            <person name="Mondo S.J."/>
            <person name="Barry K."/>
            <person name="Sandor L."/>
            <person name="Lee J."/>
            <person name="Lipzen A."/>
            <person name="Pangilinan J."/>
            <person name="LaButti K."/>
            <person name="Hainaut M."/>
            <person name="Henrissat B."/>
            <person name="Grigoriev I.V."/>
            <person name="Spatafora J.W."/>
            <person name="Aime M.C."/>
        </authorList>
    </citation>
    <scope>NUCLEOTIDE SEQUENCE [LARGE SCALE GENOMIC DNA]</scope>
    <source>
        <strain evidence="2 3">MCA 4658</strain>
    </source>
</reference>
<dbReference type="AlphaFoldDB" id="A0A316VUY0"/>
<evidence type="ECO:0000313" key="3">
    <source>
        <dbReference type="Proteomes" id="UP000245783"/>
    </source>
</evidence>
<proteinExistence type="predicted"/>
<sequence length="462" mass="52010">MGSGLQFQGPRESERARLSSSALQASSSFADDLTLRQIRTEARAAQGIEEPERDETDMWVECPASIAAEERQGIGSDEGFDWEYMDHRTDYRWGSGPDFDLENDPDEDCAWAWTRVERMPAGYGRAALEEDLLLVLRALPNVEKMDWNAMTWQLPEASALCLGRSSSLRVFKTDWDAMAFEPFVSDTWHVASAPNLVDLSFSSYNPNAVVLHEVQALGASMSGNLPPNPVFPADVNLLDKGWDINDHREEAWEAHLQGRVRSLLTAITVGRLSRLELDYDHLFALRLLLPIWLALDLRAKSEKYTHTAGYTTTKACCNKLQTLRMQLWPCLEIYDEVLATTGTVPSAITSQDADSPTSSALGAAAARVQQICVETNEPDVHVFELWIPGDASDAEREQAKKEEEERQKTAFQQDNPRSEYTSRMPPFEKWLAEDLELASNAVRGLLYWRKHHDRSPGITLFS</sequence>
<feature type="region of interest" description="Disordered" evidence="1">
    <location>
        <begin position="393"/>
        <end position="422"/>
    </location>
</feature>
<name>A0A316VUY0_9BASI</name>
<dbReference type="EMBL" id="KZ819477">
    <property type="protein sequence ID" value="PWN39315.1"/>
    <property type="molecule type" value="Genomic_DNA"/>
</dbReference>
<dbReference type="GeneID" id="37037812"/>
<evidence type="ECO:0000313" key="2">
    <source>
        <dbReference type="EMBL" id="PWN39315.1"/>
    </source>
</evidence>
<accession>A0A316VUY0</accession>
<keyword evidence="3" id="KW-1185">Reference proteome</keyword>
<evidence type="ECO:0000256" key="1">
    <source>
        <dbReference type="SAM" id="MobiDB-lite"/>
    </source>
</evidence>
<feature type="compositionally biased region" description="Low complexity" evidence="1">
    <location>
        <begin position="18"/>
        <end position="27"/>
    </location>
</feature>
<gene>
    <name evidence="2" type="ORF">IE81DRAFT_34567</name>
</gene>
<feature type="compositionally biased region" description="Basic and acidic residues" evidence="1">
    <location>
        <begin position="393"/>
        <end position="408"/>
    </location>
</feature>
<dbReference type="Proteomes" id="UP000245783">
    <property type="component" value="Unassembled WGS sequence"/>
</dbReference>
<organism evidence="2 3">
    <name type="scientific">Ceraceosorus guamensis</name>
    <dbReference type="NCBI Taxonomy" id="1522189"/>
    <lineage>
        <taxon>Eukaryota</taxon>
        <taxon>Fungi</taxon>
        <taxon>Dikarya</taxon>
        <taxon>Basidiomycota</taxon>
        <taxon>Ustilaginomycotina</taxon>
        <taxon>Exobasidiomycetes</taxon>
        <taxon>Ceraceosorales</taxon>
        <taxon>Ceraceosoraceae</taxon>
        <taxon>Ceraceosorus</taxon>
    </lineage>
</organism>